<dbReference type="Pfam" id="PF07719">
    <property type="entry name" value="TPR_2"/>
    <property type="match status" value="1"/>
</dbReference>
<organism evidence="5 6">
    <name type="scientific">Cytospora chrysosperma</name>
    <name type="common">Cytospora canker fungus</name>
    <name type="synonym">Sphaeria chrysosperma</name>
    <dbReference type="NCBI Taxonomy" id="252740"/>
    <lineage>
        <taxon>Eukaryota</taxon>
        <taxon>Fungi</taxon>
        <taxon>Dikarya</taxon>
        <taxon>Ascomycota</taxon>
        <taxon>Pezizomycotina</taxon>
        <taxon>Sordariomycetes</taxon>
        <taxon>Sordariomycetidae</taxon>
        <taxon>Diaporthales</taxon>
        <taxon>Cytosporaceae</taxon>
        <taxon>Cytospora</taxon>
    </lineage>
</organism>
<dbReference type="PROSITE" id="PS50005">
    <property type="entry name" value="TPR"/>
    <property type="match status" value="1"/>
</dbReference>
<evidence type="ECO:0000256" key="3">
    <source>
        <dbReference type="PROSITE-ProRule" id="PRU00339"/>
    </source>
</evidence>
<keyword evidence="2 3" id="KW-0802">TPR repeat</keyword>
<proteinExistence type="predicted"/>
<evidence type="ECO:0000313" key="6">
    <source>
        <dbReference type="Proteomes" id="UP000284375"/>
    </source>
</evidence>
<dbReference type="Proteomes" id="UP000284375">
    <property type="component" value="Unassembled WGS sequence"/>
</dbReference>
<accession>A0A423VFF5</accession>
<protein>
    <recommendedName>
        <fullName evidence="4">DUF4470 domain-containing protein</fullName>
    </recommendedName>
</protein>
<feature type="domain" description="DUF4470" evidence="4">
    <location>
        <begin position="186"/>
        <end position="257"/>
    </location>
</feature>
<name>A0A423VFF5_CYTCH</name>
<reference evidence="5 6" key="1">
    <citation type="submission" date="2015-09" db="EMBL/GenBank/DDBJ databases">
        <title>Host preference determinants of Valsa canker pathogens revealed by comparative genomics.</title>
        <authorList>
            <person name="Yin Z."/>
            <person name="Huang L."/>
        </authorList>
    </citation>
    <scope>NUCLEOTIDE SEQUENCE [LARGE SCALE GENOMIC DNA]</scope>
    <source>
        <strain evidence="5 6">YSFL</strain>
    </source>
</reference>
<comment type="caution">
    <text evidence="5">The sequence shown here is derived from an EMBL/GenBank/DDBJ whole genome shotgun (WGS) entry which is preliminary data.</text>
</comment>
<dbReference type="InterPro" id="IPR019734">
    <property type="entry name" value="TPR_rpt"/>
</dbReference>
<evidence type="ECO:0000259" key="4">
    <source>
        <dbReference type="Pfam" id="PF14737"/>
    </source>
</evidence>
<keyword evidence="1" id="KW-0677">Repeat</keyword>
<sequence length="929" mass="106441">MVLNDLSAASIAARERGNSFYRAGNFNDAINAYKEAASLAPEDYAPLSNMSAVRFEMGRYPDAVEYAEKALQLLKSEPDDVPKKQKLYARIAKSLLYSLDFGKAELAKTAISRLDNSYSAEGTSVEALQSTIAGVKALWTSVPQEAQLRALVLDRLPRYKAHLLDCPEYYAVGHDEPSTVIDKPELQALPASQDDLSFLFCGSGDARNVFSTLLSLFQVPLVAKTSRFKKIHITILDLKPAALAKMIIIVDMLSRYSIMKFLKTKGHEDVLIVSSYVYCCQLLPPFVFEKMQEHIDHLIEALESGDDDPFPYLYVPPSSLRQVIRVLKQWKEPLSNHYSVPRARTFIRYKVKFNREQAEMYFGPNPRVPSKKDRKDFDAFGAIFADQDFIERREPRLGELYAAYESGDSVQMKDLEEYLDVTWKLNVTLLDSDHEATRNENLSNISEYYGSGCQAWSVNDGENPANLAEFDPVDMSDLFITDTPSGTVIKKMSVFFEGVTLGIIMLNEKLVIEAVVGEMADVMERLRYDAMDHRSLAPKDDEGIDPRQFPKKFDRIHMSNIPDYIGGPFTAFLSARPLLREQKQANMRFNNLLNPPMFDSHETFQAEYLLMPHEKQIAAHFAVVRERDPELSGLLDKMMPIPSFMQENYFIWNAVLEKPLSLGKRMRRQEFEAWIYGHLLKICLPYPRPLQSDRPVHAPLNLTMIFRLLERMSEVGYPAHWMSSILASICNGEIETKARAPRHIIVHRNDLSDTTSKKAMSVVPWRAEFTTLLSIWRRLLPFGVITPKHALVPLTEIVEYQVSFPIFREERLRLPHFTLVFWDTQCGQTPRDMRGLLMDEEEGDMFPSAKKTRNQGVHIVSAFRFVTHTRTASFWMRRDAVEDMKTGNWKLYIWRTDNWQAVTGAVDVSRDLRVKRSWLDVDEPQIPIS</sequence>
<dbReference type="SUPFAM" id="SSF48452">
    <property type="entry name" value="TPR-like"/>
    <property type="match status" value="1"/>
</dbReference>
<dbReference type="InterPro" id="IPR027974">
    <property type="entry name" value="DUF4470"/>
</dbReference>
<evidence type="ECO:0000256" key="1">
    <source>
        <dbReference type="ARBA" id="ARBA00022737"/>
    </source>
</evidence>
<feature type="repeat" description="TPR" evidence="3">
    <location>
        <begin position="10"/>
        <end position="43"/>
    </location>
</feature>
<dbReference type="Gene3D" id="1.25.40.10">
    <property type="entry name" value="Tetratricopeptide repeat domain"/>
    <property type="match status" value="1"/>
</dbReference>
<dbReference type="SMART" id="SM00028">
    <property type="entry name" value="TPR"/>
    <property type="match status" value="2"/>
</dbReference>
<evidence type="ECO:0000313" key="5">
    <source>
        <dbReference type="EMBL" id="ROV89746.1"/>
    </source>
</evidence>
<dbReference type="STRING" id="252740.A0A423VFF5"/>
<dbReference type="EMBL" id="LJZO01000055">
    <property type="protein sequence ID" value="ROV89746.1"/>
    <property type="molecule type" value="Genomic_DNA"/>
</dbReference>
<keyword evidence="6" id="KW-1185">Reference proteome</keyword>
<dbReference type="OrthoDB" id="2423701at2759"/>
<dbReference type="AlphaFoldDB" id="A0A423VFF5"/>
<gene>
    <name evidence="5" type="ORF">VSDG_08634</name>
</gene>
<dbReference type="InterPro" id="IPR013105">
    <property type="entry name" value="TPR_2"/>
</dbReference>
<evidence type="ECO:0000256" key="2">
    <source>
        <dbReference type="ARBA" id="ARBA00022803"/>
    </source>
</evidence>
<dbReference type="Pfam" id="PF14737">
    <property type="entry name" value="DUF4470"/>
    <property type="match status" value="1"/>
</dbReference>
<dbReference type="InterPro" id="IPR011990">
    <property type="entry name" value="TPR-like_helical_dom_sf"/>
</dbReference>